<evidence type="ECO:0000256" key="2">
    <source>
        <dbReference type="ARBA" id="ARBA00022448"/>
    </source>
</evidence>
<dbReference type="InterPro" id="IPR003439">
    <property type="entry name" value="ABC_transporter-like_ATP-bd"/>
</dbReference>
<dbReference type="InterPro" id="IPR003593">
    <property type="entry name" value="AAA+_ATPase"/>
</dbReference>
<evidence type="ECO:0000256" key="5">
    <source>
        <dbReference type="ARBA" id="ARBA00022840"/>
    </source>
</evidence>
<dbReference type="SMART" id="SM00382">
    <property type="entry name" value="AAA"/>
    <property type="match status" value="1"/>
</dbReference>
<evidence type="ECO:0000256" key="1">
    <source>
        <dbReference type="ARBA" id="ARBA00004202"/>
    </source>
</evidence>
<dbReference type="GO" id="GO:0016887">
    <property type="term" value="F:ATP hydrolysis activity"/>
    <property type="evidence" value="ECO:0007669"/>
    <property type="project" value="InterPro"/>
</dbReference>
<keyword evidence="3" id="KW-1003">Cell membrane</keyword>
<dbReference type="GO" id="GO:0005886">
    <property type="term" value="C:plasma membrane"/>
    <property type="evidence" value="ECO:0007669"/>
    <property type="project" value="UniProtKB-SubCell"/>
</dbReference>
<name>A0A7Z7P858_MICLC</name>
<dbReference type="GO" id="GO:0005524">
    <property type="term" value="F:ATP binding"/>
    <property type="evidence" value="ECO:0007669"/>
    <property type="project" value="UniProtKB-KW"/>
</dbReference>
<dbReference type="AlphaFoldDB" id="A0A7Z7P858"/>
<dbReference type="PANTHER" id="PTHR43582">
    <property type="entry name" value="LINEARMYCIN RESISTANCE ATP-BINDING PROTEIN LNRL"/>
    <property type="match status" value="1"/>
</dbReference>
<evidence type="ECO:0000259" key="9">
    <source>
        <dbReference type="PROSITE" id="PS50893"/>
    </source>
</evidence>
<dbReference type="FunFam" id="3.40.50.300:FF:000589">
    <property type="entry name" value="ABC transporter, ATP-binding subunit"/>
    <property type="match status" value="1"/>
</dbReference>
<proteinExistence type="predicted"/>
<reference evidence="10 11" key="1">
    <citation type="submission" date="2018-06" db="EMBL/GenBank/DDBJ databases">
        <authorList>
            <consortium name="Pathogen Informatics"/>
            <person name="Doyle S."/>
        </authorList>
    </citation>
    <scope>NUCLEOTIDE SEQUENCE [LARGE SCALE GENOMIC DNA]</scope>
    <source>
        <strain evidence="10 11">NCTC2665</strain>
    </source>
</reference>
<dbReference type="EMBL" id="LS483396">
    <property type="protein sequence ID" value="SQG48963.1"/>
    <property type="molecule type" value="Genomic_DNA"/>
</dbReference>
<dbReference type="Pfam" id="PF00005">
    <property type="entry name" value="ABC_tran"/>
    <property type="match status" value="1"/>
</dbReference>
<keyword evidence="6" id="KW-1278">Translocase</keyword>
<dbReference type="PROSITE" id="PS00211">
    <property type="entry name" value="ABC_TRANSPORTER_1"/>
    <property type="match status" value="1"/>
</dbReference>
<accession>A0A7Z7P858</accession>
<evidence type="ECO:0000256" key="8">
    <source>
        <dbReference type="ARBA" id="ARBA00023251"/>
    </source>
</evidence>
<evidence type="ECO:0000256" key="4">
    <source>
        <dbReference type="ARBA" id="ARBA00022741"/>
    </source>
</evidence>
<keyword evidence="8" id="KW-0046">Antibiotic resistance</keyword>
<sequence length="354" mass="38833">MGAISQGSSQRGRRAYGRVVRLCCRLVSHTTLHASPGDASVIRARGLRKQYGEFHAVKGIDLDVRPGECFGLLGPNGAGKSTTMRMLAGTSQRTAGELTILGIDPEEDGPAVRARLGVVPQQDNLDEELTARENILIYGRYFGLPYSYLRPKAEELLAFAQLTEKADAKVTDLSGGMKRRLVIARALVNEPALFLLDEPTTGLDPQARHILWDRLYRLKERGTTLLLTTHHMDEAEQLCDRLVVVDGGEIMAAGTPAELIREHASREVLEARFGADRNEAAARTVQAHAGDGVVHRVEVLPDRVLVYARRADDLHDVVQRLVDEGALPAPVTTLTRRASLEDVFLILTGRTLVD</sequence>
<keyword evidence="2" id="KW-0813">Transport</keyword>
<comment type="subcellular location">
    <subcellularLocation>
        <location evidence="1">Cell membrane</location>
        <topology evidence="1">Peripheral membrane protein</topology>
    </subcellularLocation>
</comment>
<evidence type="ECO:0000256" key="7">
    <source>
        <dbReference type="ARBA" id="ARBA00023136"/>
    </source>
</evidence>
<evidence type="ECO:0000313" key="10">
    <source>
        <dbReference type="EMBL" id="SQG48963.1"/>
    </source>
</evidence>
<keyword evidence="5 10" id="KW-0067">ATP-binding</keyword>
<dbReference type="GO" id="GO:0046677">
    <property type="term" value="P:response to antibiotic"/>
    <property type="evidence" value="ECO:0007669"/>
    <property type="project" value="UniProtKB-KW"/>
</dbReference>
<evidence type="ECO:0000313" key="11">
    <source>
        <dbReference type="Proteomes" id="UP000248985"/>
    </source>
</evidence>
<dbReference type="InterPro" id="IPR017871">
    <property type="entry name" value="ABC_transporter-like_CS"/>
</dbReference>
<dbReference type="Proteomes" id="UP000248985">
    <property type="component" value="Chromosome 1"/>
</dbReference>
<dbReference type="EC" id="3.6.3.-" evidence="10"/>
<dbReference type="InterPro" id="IPR027417">
    <property type="entry name" value="P-loop_NTPase"/>
</dbReference>
<dbReference type="SUPFAM" id="SSF52540">
    <property type="entry name" value="P-loop containing nucleoside triphosphate hydrolases"/>
    <property type="match status" value="1"/>
</dbReference>
<dbReference type="Gene3D" id="3.40.50.300">
    <property type="entry name" value="P-loop containing nucleotide triphosphate hydrolases"/>
    <property type="match status" value="1"/>
</dbReference>
<dbReference type="PROSITE" id="PS50893">
    <property type="entry name" value="ABC_TRANSPORTER_2"/>
    <property type="match status" value="1"/>
</dbReference>
<protein>
    <submittedName>
        <fullName evidence="10">Daunorubicin/doxorubicin resistance ATP-binding protein DrrA</fullName>
        <ecNumber evidence="10">3.6.3.-</ecNumber>
    </submittedName>
</protein>
<dbReference type="PANTHER" id="PTHR43582:SF2">
    <property type="entry name" value="LINEARMYCIN RESISTANCE ATP-BINDING PROTEIN LNRL"/>
    <property type="match status" value="1"/>
</dbReference>
<evidence type="ECO:0000256" key="3">
    <source>
        <dbReference type="ARBA" id="ARBA00022475"/>
    </source>
</evidence>
<keyword evidence="7" id="KW-0472">Membrane</keyword>
<keyword evidence="10" id="KW-0378">Hydrolase</keyword>
<feature type="domain" description="ABC transporter" evidence="9">
    <location>
        <begin position="42"/>
        <end position="272"/>
    </location>
</feature>
<keyword evidence="4" id="KW-0547">Nucleotide-binding</keyword>
<gene>
    <name evidence="10" type="primary">drrA_3</name>
    <name evidence="10" type="ORF">NCTC2665_01492</name>
</gene>
<organism evidence="10 11">
    <name type="scientific">Micrococcus luteus (strain ATCC 4698 / DSM 20030 / JCM 1464 / CCM 169 / CCUG 5858 / IAM 1056 / NBRC 3333 / NCIMB 9278 / NCTC 2665 / VKM Ac-2230)</name>
    <name type="common">Micrococcus lysodeikticus</name>
    <dbReference type="NCBI Taxonomy" id="465515"/>
    <lineage>
        <taxon>Bacteria</taxon>
        <taxon>Bacillati</taxon>
        <taxon>Actinomycetota</taxon>
        <taxon>Actinomycetes</taxon>
        <taxon>Micrococcales</taxon>
        <taxon>Micrococcaceae</taxon>
        <taxon>Micrococcus</taxon>
    </lineage>
</organism>
<evidence type="ECO:0000256" key="6">
    <source>
        <dbReference type="ARBA" id="ARBA00022967"/>
    </source>
</evidence>